<dbReference type="Gene3D" id="3.30.70.1060">
    <property type="entry name" value="Dimeric alpha+beta barrel"/>
    <property type="match status" value="1"/>
</dbReference>
<dbReference type="Pfam" id="PF03795">
    <property type="entry name" value="YCII"/>
    <property type="match status" value="1"/>
</dbReference>
<proteinExistence type="inferred from homology"/>
<comment type="caution">
    <text evidence="3">The sequence shown here is derived from an EMBL/GenBank/DDBJ whole genome shotgun (WGS) entry which is preliminary data.</text>
</comment>
<dbReference type="EMBL" id="SOCP01000029">
    <property type="protein sequence ID" value="TDV37590.1"/>
    <property type="molecule type" value="Genomic_DNA"/>
</dbReference>
<evidence type="ECO:0000259" key="2">
    <source>
        <dbReference type="Pfam" id="PF03795"/>
    </source>
</evidence>
<protein>
    <recommendedName>
        <fullName evidence="2">YCII-related domain-containing protein</fullName>
    </recommendedName>
</protein>
<dbReference type="OrthoDB" id="668782at2"/>
<comment type="similarity">
    <text evidence="1">Belongs to the YciI family.</text>
</comment>
<dbReference type="SUPFAM" id="SSF54909">
    <property type="entry name" value="Dimeric alpha+beta barrel"/>
    <property type="match status" value="1"/>
</dbReference>
<reference evidence="3 4" key="1">
    <citation type="submission" date="2019-03" db="EMBL/GenBank/DDBJ databases">
        <title>Genomic Encyclopedia of Archaeal and Bacterial Type Strains, Phase II (KMG-II): from individual species to whole genera.</title>
        <authorList>
            <person name="Goeker M."/>
        </authorList>
    </citation>
    <scope>NUCLEOTIDE SEQUENCE [LARGE SCALE GENOMIC DNA]</scope>
    <source>
        <strain evidence="3 4">DSM 45499</strain>
    </source>
</reference>
<organism evidence="3 4">
    <name type="scientific">Actinophytocola oryzae</name>
    <dbReference type="NCBI Taxonomy" id="502181"/>
    <lineage>
        <taxon>Bacteria</taxon>
        <taxon>Bacillati</taxon>
        <taxon>Actinomycetota</taxon>
        <taxon>Actinomycetes</taxon>
        <taxon>Pseudonocardiales</taxon>
        <taxon>Pseudonocardiaceae</taxon>
    </lineage>
</organism>
<gene>
    <name evidence="3" type="ORF">CLV71_12953</name>
</gene>
<dbReference type="PANTHER" id="PTHR35174">
    <property type="entry name" value="BLL7171 PROTEIN-RELATED"/>
    <property type="match status" value="1"/>
</dbReference>
<name>A0A4V6Q6H2_9PSEU</name>
<accession>A0A4V6Q6H2</accession>
<evidence type="ECO:0000313" key="4">
    <source>
        <dbReference type="Proteomes" id="UP000294927"/>
    </source>
</evidence>
<dbReference type="RefSeq" id="WP_133909047.1">
    <property type="nucleotide sequence ID" value="NZ_SOCP01000029.1"/>
</dbReference>
<keyword evidence="4" id="KW-1185">Reference proteome</keyword>
<dbReference type="InterPro" id="IPR011008">
    <property type="entry name" value="Dimeric_a/b-barrel"/>
</dbReference>
<feature type="domain" description="YCII-related" evidence="2">
    <location>
        <begin position="1"/>
        <end position="108"/>
    </location>
</feature>
<evidence type="ECO:0000313" key="3">
    <source>
        <dbReference type="EMBL" id="TDV37590.1"/>
    </source>
</evidence>
<sequence>MRFLMFVTVDPDLVDTATDDDPFTWVRETTAAGQRLEGQRLRPVGDATTLWPKDGGGTFVSDGPFAETKEQIAGYDILECADLDEAVAVAARHPVAKFGAIELRPVWR</sequence>
<dbReference type="PANTHER" id="PTHR35174:SF3">
    <property type="entry name" value="BLL7171 PROTEIN"/>
    <property type="match status" value="1"/>
</dbReference>
<evidence type="ECO:0000256" key="1">
    <source>
        <dbReference type="ARBA" id="ARBA00007689"/>
    </source>
</evidence>
<dbReference type="Proteomes" id="UP000294927">
    <property type="component" value="Unassembled WGS sequence"/>
</dbReference>
<dbReference type="AlphaFoldDB" id="A0A4V6Q6H2"/>
<dbReference type="InterPro" id="IPR005545">
    <property type="entry name" value="YCII"/>
</dbReference>